<evidence type="ECO:0000256" key="1">
    <source>
        <dbReference type="SAM" id="SignalP"/>
    </source>
</evidence>
<organism evidence="2 3">
    <name type="scientific">Segnochrobactrum spirostomi</name>
    <dbReference type="NCBI Taxonomy" id="2608987"/>
    <lineage>
        <taxon>Bacteria</taxon>
        <taxon>Pseudomonadati</taxon>
        <taxon>Pseudomonadota</taxon>
        <taxon>Alphaproteobacteria</taxon>
        <taxon>Hyphomicrobiales</taxon>
        <taxon>Segnochrobactraceae</taxon>
        <taxon>Segnochrobactrum</taxon>
    </lineage>
</organism>
<sequence length="96" mass="10204">MHPFPLAALVGLGFALAAGGCMTREQLAQKNAQQVDEICAAHGLQPGTQAYTNCRAKVVEKQQQDEARRQADWESTAAIATGANSGNFNMSHSIGF</sequence>
<keyword evidence="1" id="KW-0732">Signal</keyword>
<dbReference type="AlphaFoldDB" id="A0A6A7XYV3"/>
<evidence type="ECO:0000313" key="2">
    <source>
        <dbReference type="EMBL" id="MQT11950.1"/>
    </source>
</evidence>
<evidence type="ECO:0000313" key="3">
    <source>
        <dbReference type="Proteomes" id="UP000332515"/>
    </source>
</evidence>
<feature type="signal peptide" evidence="1">
    <location>
        <begin position="1"/>
        <end position="17"/>
    </location>
</feature>
<name>A0A6A7XYV3_9HYPH</name>
<evidence type="ECO:0008006" key="4">
    <source>
        <dbReference type="Google" id="ProtNLM"/>
    </source>
</evidence>
<gene>
    <name evidence="2" type="ORF">F0357_04530</name>
</gene>
<dbReference type="Proteomes" id="UP000332515">
    <property type="component" value="Unassembled WGS sequence"/>
</dbReference>
<accession>A0A6A7XYV3</accession>
<reference evidence="2 3" key="1">
    <citation type="submission" date="2019-09" db="EMBL/GenBank/DDBJ databases">
        <title>Segnochrobactrum spirostomi gen. nov., sp. nov., isolated from the ciliate Spirostomum cf. yagiui and description of a novel family, Segnochrobactraceae fam. nov. within the order Rhizobiales of the class Alphaproteobacteria.</title>
        <authorList>
            <person name="Akter S."/>
            <person name="Shazib S.U.A."/>
            <person name="Shin M.K."/>
        </authorList>
    </citation>
    <scope>NUCLEOTIDE SEQUENCE [LARGE SCALE GENOMIC DNA]</scope>
    <source>
        <strain evidence="2 3">Sp-1</strain>
    </source>
</reference>
<protein>
    <recommendedName>
        <fullName evidence="4">Lipoprotein</fullName>
    </recommendedName>
</protein>
<keyword evidence="3" id="KW-1185">Reference proteome</keyword>
<dbReference type="EMBL" id="VWNA01000001">
    <property type="protein sequence ID" value="MQT11950.1"/>
    <property type="molecule type" value="Genomic_DNA"/>
</dbReference>
<proteinExistence type="predicted"/>
<feature type="chain" id="PRO_5025429558" description="Lipoprotein" evidence="1">
    <location>
        <begin position="18"/>
        <end position="96"/>
    </location>
</feature>
<dbReference type="RefSeq" id="WP_153479268.1">
    <property type="nucleotide sequence ID" value="NZ_VWNA01000001.1"/>
</dbReference>
<comment type="caution">
    <text evidence="2">The sequence shown here is derived from an EMBL/GenBank/DDBJ whole genome shotgun (WGS) entry which is preliminary data.</text>
</comment>